<proteinExistence type="predicted"/>
<dbReference type="PATRIC" id="fig|1324261.3.peg.4289"/>
<evidence type="ECO:0000313" key="6">
    <source>
        <dbReference type="Proteomes" id="UP000025947"/>
    </source>
</evidence>
<organism evidence="5 6">
    <name type="scientific">Mycobacterium [tuberculosis] TKK-01-0051</name>
    <dbReference type="NCBI Taxonomy" id="1324261"/>
    <lineage>
        <taxon>Bacteria</taxon>
        <taxon>Bacillati</taxon>
        <taxon>Actinomycetota</taxon>
        <taxon>Actinomycetes</taxon>
        <taxon>Mycobacteriales</taxon>
        <taxon>Mycobacteriaceae</taxon>
        <taxon>Mycobacterium</taxon>
        <taxon>Mycobacterium avium complex (MAC)</taxon>
    </lineage>
</organism>
<gene>
    <name evidence="5" type="ORF">K875_04247</name>
</gene>
<keyword evidence="1" id="KW-0489">Methyltransferase</keyword>
<sequence length="227" mass="24671">MPTFNVNTVDWDELYDGKASYAPGNPGWNIGELQPALAALERKGLFEGPVLDSGCGVGVTSLALAEKGYEVVGLDRSRNAIEQAKQAATQRGLAVKFDVADLSESTGYEQYFSTVIDGLVFHCLPEGLRHGYVESSARALKPGGKFFALVFATEAFPPDADFGPRPFTERQLRSIVGEHLVVDDIQSARAWINVPTVLPEGFEYRNVTIGQDGRAQLPSWLVSAHRA</sequence>
<dbReference type="Proteomes" id="UP000025947">
    <property type="component" value="Unassembled WGS sequence"/>
</dbReference>
<dbReference type="InterPro" id="IPR041698">
    <property type="entry name" value="Methyltransf_25"/>
</dbReference>
<dbReference type="EMBL" id="JLXW01000010">
    <property type="protein sequence ID" value="KBZ61296.1"/>
    <property type="molecule type" value="Genomic_DNA"/>
</dbReference>
<evidence type="ECO:0000313" key="5">
    <source>
        <dbReference type="EMBL" id="KBZ61296.1"/>
    </source>
</evidence>
<keyword evidence="3" id="KW-0949">S-adenosyl-L-methionine</keyword>
<dbReference type="Pfam" id="PF13649">
    <property type="entry name" value="Methyltransf_25"/>
    <property type="match status" value="1"/>
</dbReference>
<accession>A0A051TY60</accession>
<comment type="caution">
    <text evidence="5">The sequence shown here is derived from an EMBL/GenBank/DDBJ whole genome shotgun (WGS) entry which is preliminary data.</text>
</comment>
<protein>
    <recommendedName>
        <fullName evidence="4">Methyltransferase domain-containing protein</fullName>
    </recommendedName>
</protein>
<dbReference type="AlphaFoldDB" id="A0A051TY60"/>
<evidence type="ECO:0000259" key="4">
    <source>
        <dbReference type="Pfam" id="PF13649"/>
    </source>
</evidence>
<dbReference type="GO" id="GO:0008168">
    <property type="term" value="F:methyltransferase activity"/>
    <property type="evidence" value="ECO:0007669"/>
    <property type="project" value="UniProtKB-KW"/>
</dbReference>
<feature type="domain" description="Methyltransferase" evidence="4">
    <location>
        <begin position="50"/>
        <end position="144"/>
    </location>
</feature>
<dbReference type="HOGENOM" id="CLU_056435_4_2_11"/>
<dbReference type="PANTHER" id="PTHR43464">
    <property type="entry name" value="METHYLTRANSFERASE"/>
    <property type="match status" value="1"/>
</dbReference>
<dbReference type="Gene3D" id="3.40.50.150">
    <property type="entry name" value="Vaccinia Virus protein VP39"/>
    <property type="match status" value="1"/>
</dbReference>
<dbReference type="GO" id="GO:0032259">
    <property type="term" value="P:methylation"/>
    <property type="evidence" value="ECO:0007669"/>
    <property type="project" value="UniProtKB-KW"/>
</dbReference>
<dbReference type="InterPro" id="IPR029063">
    <property type="entry name" value="SAM-dependent_MTases_sf"/>
</dbReference>
<name>A0A051TY60_9MYCO</name>
<keyword evidence="6" id="KW-1185">Reference proteome</keyword>
<keyword evidence="2" id="KW-0808">Transferase</keyword>
<dbReference type="SUPFAM" id="SSF53335">
    <property type="entry name" value="S-adenosyl-L-methionine-dependent methyltransferases"/>
    <property type="match status" value="1"/>
</dbReference>
<dbReference type="RefSeq" id="WP_044486685.1">
    <property type="nucleotide sequence ID" value="NZ_KK328284.1"/>
</dbReference>
<evidence type="ECO:0000256" key="3">
    <source>
        <dbReference type="ARBA" id="ARBA00022691"/>
    </source>
</evidence>
<dbReference type="PANTHER" id="PTHR43464:SF19">
    <property type="entry name" value="UBIQUINONE BIOSYNTHESIS O-METHYLTRANSFERASE, MITOCHONDRIAL"/>
    <property type="match status" value="1"/>
</dbReference>
<reference evidence="5 6" key="1">
    <citation type="submission" date="2014-04" db="EMBL/GenBank/DDBJ databases">
        <title>The Genome Sequence of Mycobacterium tuberculosis TKK-01-0051.</title>
        <authorList>
            <consortium name="The Broad Institute Genomics Platform"/>
            <consortium name="The Broad Institute Genome Sequencing Center for Infectious Disease"/>
            <person name="Earl A.M."/>
            <person name="Cohen K."/>
            <person name="Pym A."/>
            <person name="Bishai W."/>
            <person name="Maharaj K."/>
            <person name="Desjardins C."/>
            <person name="Abeel T."/>
            <person name="Young S."/>
            <person name="Zeng Q."/>
            <person name="Gargeya S."/>
            <person name="Abouelleil A."/>
            <person name="Alvarado L."/>
            <person name="Chapman S.B."/>
            <person name="Gainer-Dewar J."/>
            <person name="Goldberg J."/>
            <person name="Griggs A."/>
            <person name="Gujja S."/>
            <person name="Hansen M."/>
            <person name="Howarth C."/>
            <person name="Imamovic A."/>
            <person name="Larimer J."/>
            <person name="Murphy C."/>
            <person name="Naylor J."/>
            <person name="Pearson M."/>
            <person name="Poon T.W."/>
            <person name="Priest M."/>
            <person name="Roberts A."/>
            <person name="Saif S."/>
            <person name="Shea T."/>
            <person name="Sykes S."/>
            <person name="Wortman J."/>
            <person name="Nusbaum C."/>
            <person name="Birren B."/>
        </authorList>
    </citation>
    <scope>NUCLEOTIDE SEQUENCE [LARGE SCALE GENOMIC DNA]</scope>
    <source>
        <strain evidence="5 6">TKK-01-0051</strain>
    </source>
</reference>
<evidence type="ECO:0000256" key="1">
    <source>
        <dbReference type="ARBA" id="ARBA00022603"/>
    </source>
</evidence>
<evidence type="ECO:0000256" key="2">
    <source>
        <dbReference type="ARBA" id="ARBA00022679"/>
    </source>
</evidence>
<dbReference type="CDD" id="cd02440">
    <property type="entry name" value="AdoMet_MTases"/>
    <property type="match status" value="1"/>
</dbReference>